<dbReference type="WBParaSite" id="PSU_v2.g3105.t1">
    <property type="protein sequence ID" value="PSU_v2.g3105.t1"/>
    <property type="gene ID" value="PSU_v2.g3105"/>
</dbReference>
<dbReference type="Gene3D" id="1.25.10.10">
    <property type="entry name" value="Leucine-rich Repeat Variant"/>
    <property type="match status" value="1"/>
</dbReference>
<dbReference type="Pfam" id="PF00514">
    <property type="entry name" value="Arm"/>
    <property type="match status" value="1"/>
</dbReference>
<accession>A0A914YQN0</accession>
<dbReference type="SMART" id="SM00185">
    <property type="entry name" value="ARM"/>
    <property type="match status" value="2"/>
</dbReference>
<dbReference type="Proteomes" id="UP000887577">
    <property type="component" value="Unplaced"/>
</dbReference>
<keyword evidence="1" id="KW-1185">Reference proteome</keyword>
<dbReference type="GO" id="GO:0015630">
    <property type="term" value="C:microtubule cytoskeleton"/>
    <property type="evidence" value="ECO:0007669"/>
    <property type="project" value="TreeGrafter"/>
</dbReference>
<proteinExistence type="predicted"/>
<dbReference type="GO" id="GO:0003341">
    <property type="term" value="P:cilium movement"/>
    <property type="evidence" value="ECO:0007669"/>
    <property type="project" value="TreeGrafter"/>
</dbReference>
<protein>
    <submittedName>
        <fullName evidence="2">Clathrin/coatomer adaptor adaptin-like N-terminal domain-containing protein</fullName>
    </submittedName>
</protein>
<dbReference type="PANTHER" id="PTHR23314">
    <property type="entry name" value="SPERM-ASSOCIATED ANTIGEN 6 ARMADILLO REPEAT-CONTAINING"/>
    <property type="match status" value="1"/>
</dbReference>
<dbReference type="AlphaFoldDB" id="A0A914YQN0"/>
<sequence>MPILRFYYILNFIERLKSPDIEECWQAASELYMISKNSEKLRQTAIDAGVITEIGKLLDSSNPDICKLAIYYLSLYSFIPNHAQLIVEADVISKLINLSTSSNCKICNDTLWALESIIKMAKSGRKVSVKAGILTTLINPIKSLNKNTSAKAATLLTSVAESNETFYAVVKQAGFIPSCATPSEKYLLF</sequence>
<name>A0A914YQN0_9BILA</name>
<dbReference type="InterPro" id="IPR016024">
    <property type="entry name" value="ARM-type_fold"/>
</dbReference>
<dbReference type="PANTHER" id="PTHR23314:SF0">
    <property type="entry name" value="SPERM-ASSOCIATED ANTIGEN 6"/>
    <property type="match status" value="1"/>
</dbReference>
<dbReference type="InterPro" id="IPR011989">
    <property type="entry name" value="ARM-like"/>
</dbReference>
<organism evidence="1 2">
    <name type="scientific">Panagrolaimus superbus</name>
    <dbReference type="NCBI Taxonomy" id="310955"/>
    <lineage>
        <taxon>Eukaryota</taxon>
        <taxon>Metazoa</taxon>
        <taxon>Ecdysozoa</taxon>
        <taxon>Nematoda</taxon>
        <taxon>Chromadorea</taxon>
        <taxon>Rhabditida</taxon>
        <taxon>Tylenchina</taxon>
        <taxon>Panagrolaimomorpha</taxon>
        <taxon>Panagrolaimoidea</taxon>
        <taxon>Panagrolaimidae</taxon>
        <taxon>Panagrolaimus</taxon>
    </lineage>
</organism>
<evidence type="ECO:0000313" key="1">
    <source>
        <dbReference type="Proteomes" id="UP000887577"/>
    </source>
</evidence>
<evidence type="ECO:0000313" key="2">
    <source>
        <dbReference type="WBParaSite" id="PSU_v2.g3105.t1"/>
    </source>
</evidence>
<dbReference type="InterPro" id="IPR000225">
    <property type="entry name" value="Armadillo"/>
</dbReference>
<dbReference type="GO" id="GO:0008017">
    <property type="term" value="F:microtubule binding"/>
    <property type="evidence" value="ECO:0007669"/>
    <property type="project" value="TreeGrafter"/>
</dbReference>
<reference evidence="2" key="1">
    <citation type="submission" date="2022-11" db="UniProtKB">
        <authorList>
            <consortium name="WormBaseParasite"/>
        </authorList>
    </citation>
    <scope>IDENTIFICATION</scope>
</reference>
<dbReference type="SUPFAM" id="SSF48371">
    <property type="entry name" value="ARM repeat"/>
    <property type="match status" value="1"/>
</dbReference>